<dbReference type="CDD" id="cd09274">
    <property type="entry name" value="RNase_HI_RT_Ty3"/>
    <property type="match status" value="1"/>
</dbReference>
<dbReference type="GO" id="GO:0003964">
    <property type="term" value="F:RNA-directed DNA polymerase activity"/>
    <property type="evidence" value="ECO:0007669"/>
    <property type="project" value="UniProtKB-KW"/>
</dbReference>
<keyword evidence="8" id="KW-0695">RNA-directed DNA polymerase</keyword>
<evidence type="ECO:0000256" key="9">
    <source>
        <dbReference type="SAM" id="MobiDB-lite"/>
    </source>
</evidence>
<dbReference type="InterPro" id="IPR000477">
    <property type="entry name" value="RT_dom"/>
</dbReference>
<keyword evidence="7" id="KW-0378">Hydrolase</keyword>
<reference evidence="12" key="1">
    <citation type="submission" date="2021-02" db="EMBL/GenBank/DDBJ databases">
        <authorList>
            <person name="Nowell W R."/>
        </authorList>
    </citation>
    <scope>NUCLEOTIDE SEQUENCE</scope>
</reference>
<gene>
    <name evidence="11" type="ORF">OVA965_LOCUS23675</name>
    <name evidence="12" type="ORF">TMI583_LOCUS24395</name>
</gene>
<dbReference type="Gene3D" id="3.10.10.10">
    <property type="entry name" value="HIV Type 1 Reverse Transcriptase, subunit A, domain 1"/>
    <property type="match status" value="1"/>
</dbReference>
<dbReference type="CDD" id="cd01647">
    <property type="entry name" value="RT_LTR"/>
    <property type="match status" value="1"/>
</dbReference>
<keyword evidence="5" id="KW-0064">Aspartyl protease</keyword>
<evidence type="ECO:0000256" key="7">
    <source>
        <dbReference type="ARBA" id="ARBA00022801"/>
    </source>
</evidence>
<dbReference type="PANTHER" id="PTHR33064:SF37">
    <property type="entry name" value="RIBONUCLEASE H"/>
    <property type="match status" value="1"/>
</dbReference>
<dbReference type="Gene3D" id="3.30.70.270">
    <property type="match status" value="2"/>
</dbReference>
<dbReference type="Pfam" id="PF00078">
    <property type="entry name" value="RVT_1"/>
    <property type="match status" value="1"/>
</dbReference>
<keyword evidence="4" id="KW-0540">Nuclease</keyword>
<evidence type="ECO:0000313" key="11">
    <source>
        <dbReference type="EMBL" id="CAF1194496.1"/>
    </source>
</evidence>
<feature type="domain" description="Reverse transcriptase" evidence="10">
    <location>
        <begin position="145"/>
        <end position="324"/>
    </location>
</feature>
<organism evidence="12 13">
    <name type="scientific">Didymodactylos carnosus</name>
    <dbReference type="NCBI Taxonomy" id="1234261"/>
    <lineage>
        <taxon>Eukaryota</taxon>
        <taxon>Metazoa</taxon>
        <taxon>Spiralia</taxon>
        <taxon>Gnathifera</taxon>
        <taxon>Rotifera</taxon>
        <taxon>Eurotatoria</taxon>
        <taxon>Bdelloidea</taxon>
        <taxon>Philodinida</taxon>
        <taxon>Philodinidae</taxon>
        <taxon>Didymodactylos</taxon>
    </lineage>
</organism>
<protein>
    <recommendedName>
        <fullName evidence="10">Reverse transcriptase domain-containing protein</fullName>
    </recommendedName>
</protein>
<keyword evidence="6" id="KW-0255">Endonuclease</keyword>
<dbReference type="GO" id="GO:0004190">
    <property type="term" value="F:aspartic-type endopeptidase activity"/>
    <property type="evidence" value="ECO:0007669"/>
    <property type="project" value="UniProtKB-KW"/>
</dbReference>
<keyword evidence="1" id="KW-0645">Protease</keyword>
<dbReference type="PANTHER" id="PTHR33064">
    <property type="entry name" value="POL PROTEIN"/>
    <property type="match status" value="1"/>
</dbReference>
<feature type="region of interest" description="Disordered" evidence="9">
    <location>
        <begin position="25"/>
        <end position="46"/>
    </location>
</feature>
<dbReference type="FunFam" id="3.10.10.10:FF:000007">
    <property type="entry name" value="Retrovirus-related Pol polyprotein from transposon 17.6-like Protein"/>
    <property type="match status" value="1"/>
</dbReference>
<evidence type="ECO:0000313" key="13">
    <source>
        <dbReference type="Proteomes" id="UP000682733"/>
    </source>
</evidence>
<evidence type="ECO:0000313" key="12">
    <source>
        <dbReference type="EMBL" id="CAF4004757.1"/>
    </source>
</evidence>
<dbReference type="InterPro" id="IPR051320">
    <property type="entry name" value="Viral_Replic_Matur_Polypro"/>
</dbReference>
<evidence type="ECO:0000256" key="6">
    <source>
        <dbReference type="ARBA" id="ARBA00022759"/>
    </source>
</evidence>
<keyword evidence="2" id="KW-0808">Transferase</keyword>
<sequence>MCYRPHQYCQHHSCSSKGTLLGETSFSDTSPVPRSTGQKDISTQDNHIYNTIQPPIICNTIQSIHPKVEHDIQQLVSKTEDKKRHDDLLSLLHRFHIIFDTTKHNIANTPINHVINTLPHSPPAQRPYPQPNTEESMYKICQEFLKAGLISESHSPYAAPALLVKKSDGKDRLVIDYKKLNLVTIKDSSPLPNMEDTIQKLGRGYKYFSKLDLKSGFYQIPIKEEDKEKTAFITSFGHYQFNVLPMGLRNSPPTFQKMMTNTLKSCRDFSLVYLDDIIVYSNSYEQHLNHLEKVFTALRNKNITLNPPKCELAVEKINYLGHTITYNKVTPVEDKIISILEMKEPKTLTQANKFIGALSWYRKFIPKFATLAAPIHAVTNLTKAHRRNFKWKAAQTKAFNDLKQLLISQPLFLNFPVENKPMILTTDASGIGIGGVLQQEINGQRQNLYYHSQLMTPCERRYSTIEKEALAIYKCITRMRPFLLGRSIIIMTDHCPLCNLMKKNVRNLRVDRIATLIQEYNIEQVIHIK</sequence>
<dbReference type="Proteomes" id="UP000677228">
    <property type="component" value="Unassembled WGS sequence"/>
</dbReference>
<dbReference type="Gene3D" id="3.10.20.370">
    <property type="match status" value="1"/>
</dbReference>
<dbReference type="AlphaFoldDB" id="A0A8S2NJB5"/>
<evidence type="ECO:0000256" key="4">
    <source>
        <dbReference type="ARBA" id="ARBA00022722"/>
    </source>
</evidence>
<dbReference type="PROSITE" id="PS50878">
    <property type="entry name" value="RT_POL"/>
    <property type="match status" value="1"/>
</dbReference>
<dbReference type="FunFam" id="3.10.20.370:FF:000001">
    <property type="entry name" value="Retrovirus-related Pol polyprotein from transposon 17.6-like protein"/>
    <property type="match status" value="1"/>
</dbReference>
<evidence type="ECO:0000256" key="3">
    <source>
        <dbReference type="ARBA" id="ARBA00022695"/>
    </source>
</evidence>
<dbReference type="InterPro" id="IPR043502">
    <property type="entry name" value="DNA/RNA_pol_sf"/>
</dbReference>
<dbReference type="Pfam" id="PF17917">
    <property type="entry name" value="RT_RNaseH"/>
    <property type="match status" value="1"/>
</dbReference>
<dbReference type="SUPFAM" id="SSF56672">
    <property type="entry name" value="DNA/RNA polymerases"/>
    <property type="match status" value="1"/>
</dbReference>
<dbReference type="FunFam" id="3.30.70.270:FF:000020">
    <property type="entry name" value="Transposon Tf2-6 polyprotein-like Protein"/>
    <property type="match status" value="1"/>
</dbReference>
<accession>A0A8S2NJB5</accession>
<keyword evidence="3" id="KW-0548">Nucleotidyltransferase</keyword>
<dbReference type="Proteomes" id="UP000682733">
    <property type="component" value="Unassembled WGS sequence"/>
</dbReference>
<feature type="non-terminal residue" evidence="12">
    <location>
        <position position="529"/>
    </location>
</feature>
<name>A0A8S2NJB5_9BILA</name>
<dbReference type="InterPro" id="IPR043128">
    <property type="entry name" value="Rev_trsase/Diguanyl_cyclase"/>
</dbReference>
<evidence type="ECO:0000256" key="1">
    <source>
        <dbReference type="ARBA" id="ARBA00022670"/>
    </source>
</evidence>
<dbReference type="InterPro" id="IPR041373">
    <property type="entry name" value="RT_RNaseH"/>
</dbReference>
<dbReference type="EMBL" id="CAJOBA010035449">
    <property type="protein sequence ID" value="CAF4004757.1"/>
    <property type="molecule type" value="Genomic_DNA"/>
</dbReference>
<dbReference type="GO" id="GO:0004519">
    <property type="term" value="F:endonuclease activity"/>
    <property type="evidence" value="ECO:0007669"/>
    <property type="project" value="UniProtKB-KW"/>
</dbReference>
<dbReference type="EMBL" id="CAJNOK010013918">
    <property type="protein sequence ID" value="CAF1194496.1"/>
    <property type="molecule type" value="Genomic_DNA"/>
</dbReference>
<evidence type="ECO:0000259" key="10">
    <source>
        <dbReference type="PROSITE" id="PS50878"/>
    </source>
</evidence>
<comment type="caution">
    <text evidence="12">The sequence shown here is derived from an EMBL/GenBank/DDBJ whole genome shotgun (WGS) entry which is preliminary data.</text>
</comment>
<evidence type="ECO:0000256" key="8">
    <source>
        <dbReference type="ARBA" id="ARBA00022918"/>
    </source>
</evidence>
<evidence type="ECO:0000256" key="5">
    <source>
        <dbReference type="ARBA" id="ARBA00022750"/>
    </source>
</evidence>
<evidence type="ECO:0000256" key="2">
    <source>
        <dbReference type="ARBA" id="ARBA00022679"/>
    </source>
</evidence>
<proteinExistence type="predicted"/>
<dbReference type="GO" id="GO:0006508">
    <property type="term" value="P:proteolysis"/>
    <property type="evidence" value="ECO:0007669"/>
    <property type="project" value="UniProtKB-KW"/>
</dbReference>